<evidence type="ECO:0000313" key="1">
    <source>
        <dbReference type="EMBL" id="KAF0293266.1"/>
    </source>
</evidence>
<gene>
    <name evidence="1" type="ORF">FJT64_008859</name>
</gene>
<name>A0A6A4VFP8_AMPAM</name>
<protein>
    <recommendedName>
        <fullName evidence="3">F-box only protein 22</fullName>
    </recommendedName>
</protein>
<keyword evidence="2" id="KW-1185">Reference proteome</keyword>
<accession>A0A6A4VFP8</accession>
<dbReference type="Proteomes" id="UP000440578">
    <property type="component" value="Unassembled WGS sequence"/>
</dbReference>
<evidence type="ECO:0008006" key="3">
    <source>
        <dbReference type="Google" id="ProtNLM"/>
    </source>
</evidence>
<sequence>MAACHVLQQPPVVSVLLELLTVPELHVARHVCRLWRLEADRRLRRTTLHWDFWEDAAAEPDPAADPDPGLGRLTAFLARTLASCPFGAGHALLFAGSTRRGQCTGLLPAAADFLRRAAPQLHLLAFDSHSINYDNCRVIGTPLSAGAGVRKNFRHDSSACLGVLLVAAGAAELRAQPLYEERDRAAAVARLAAGAAPARAVLLLCAGYTLYRCGQRLLLDLLPGCGADVALGGGVSSGPGLFPGRAPLGVITVAGPKVRAVSRVLHGARDEARAAQFVADLRRLEFPTEHTVALVFANCVHRESHFTDVECRLFRRAFPTVPVFGWGTVRQVGHESGRPHRRHARINPYAMNRSVVFVLLHIPPG</sequence>
<dbReference type="AlphaFoldDB" id="A0A6A4VFP8"/>
<dbReference type="EMBL" id="VIIS01001757">
    <property type="protein sequence ID" value="KAF0293266.1"/>
    <property type="molecule type" value="Genomic_DNA"/>
</dbReference>
<evidence type="ECO:0000313" key="2">
    <source>
        <dbReference type="Proteomes" id="UP000440578"/>
    </source>
</evidence>
<organism evidence="1 2">
    <name type="scientific">Amphibalanus amphitrite</name>
    <name type="common">Striped barnacle</name>
    <name type="synonym">Balanus amphitrite</name>
    <dbReference type="NCBI Taxonomy" id="1232801"/>
    <lineage>
        <taxon>Eukaryota</taxon>
        <taxon>Metazoa</taxon>
        <taxon>Ecdysozoa</taxon>
        <taxon>Arthropoda</taxon>
        <taxon>Crustacea</taxon>
        <taxon>Multicrustacea</taxon>
        <taxon>Cirripedia</taxon>
        <taxon>Thoracica</taxon>
        <taxon>Thoracicalcarea</taxon>
        <taxon>Balanomorpha</taxon>
        <taxon>Balanoidea</taxon>
        <taxon>Balanidae</taxon>
        <taxon>Amphibalaninae</taxon>
        <taxon>Amphibalanus</taxon>
    </lineage>
</organism>
<proteinExistence type="predicted"/>
<reference evidence="1 2" key="1">
    <citation type="submission" date="2019-07" db="EMBL/GenBank/DDBJ databases">
        <title>Draft genome assembly of a fouling barnacle, Amphibalanus amphitrite (Darwin, 1854): The first reference genome for Thecostraca.</title>
        <authorList>
            <person name="Kim W."/>
        </authorList>
    </citation>
    <scope>NUCLEOTIDE SEQUENCE [LARGE SCALE GENOMIC DNA]</scope>
    <source>
        <strain evidence="1">SNU_AA5</strain>
        <tissue evidence="1">Soma without cirri and trophi</tissue>
    </source>
</reference>
<comment type="caution">
    <text evidence="1">The sequence shown here is derived from an EMBL/GenBank/DDBJ whole genome shotgun (WGS) entry which is preliminary data.</text>
</comment>